<organism evidence="11 12">
    <name type="scientific">Leptospirillum ferrodiazotrophum</name>
    <dbReference type="NCBI Taxonomy" id="412449"/>
    <lineage>
        <taxon>Bacteria</taxon>
        <taxon>Pseudomonadati</taxon>
        <taxon>Nitrospirota</taxon>
        <taxon>Nitrospiria</taxon>
        <taxon>Nitrospirales</taxon>
        <taxon>Nitrospiraceae</taxon>
        <taxon>Leptospirillum</taxon>
    </lineage>
</organism>
<dbReference type="HAMAP" id="MF_00328">
    <property type="entry name" value="Guanylate_kinase"/>
    <property type="match status" value="1"/>
</dbReference>
<proteinExistence type="inferred from homology"/>
<evidence type="ECO:0000259" key="10">
    <source>
        <dbReference type="PROSITE" id="PS50052"/>
    </source>
</evidence>
<dbReference type="AlphaFoldDB" id="C6I0J4"/>
<dbReference type="CDD" id="cd00071">
    <property type="entry name" value="GMPK"/>
    <property type="match status" value="1"/>
</dbReference>
<dbReference type="Proteomes" id="UP000009374">
    <property type="component" value="Unassembled WGS sequence"/>
</dbReference>
<keyword evidence="9" id="KW-0963">Cytoplasm</keyword>
<dbReference type="InterPro" id="IPR027417">
    <property type="entry name" value="P-loop_NTPase"/>
</dbReference>
<evidence type="ECO:0000313" key="12">
    <source>
        <dbReference type="Proteomes" id="UP000009374"/>
    </source>
</evidence>
<dbReference type="InterPro" id="IPR008144">
    <property type="entry name" value="Guanylate_kin-like_dom"/>
</dbReference>
<evidence type="ECO:0000256" key="2">
    <source>
        <dbReference type="ARBA" id="ARBA00012961"/>
    </source>
</evidence>
<dbReference type="SUPFAM" id="SSF52540">
    <property type="entry name" value="P-loop containing nucleoside triphosphate hydrolases"/>
    <property type="match status" value="1"/>
</dbReference>
<comment type="similarity">
    <text evidence="1 9">Belongs to the guanylate kinase family.</text>
</comment>
<feature type="domain" description="Guanylate kinase-like" evidence="10">
    <location>
        <begin position="31"/>
        <end position="209"/>
    </location>
</feature>
<evidence type="ECO:0000256" key="8">
    <source>
        <dbReference type="ARBA" id="ARBA00030128"/>
    </source>
</evidence>
<dbReference type="InterPro" id="IPR017665">
    <property type="entry name" value="Guanylate_kinase"/>
</dbReference>
<dbReference type="InterPro" id="IPR008145">
    <property type="entry name" value="GK/Ca_channel_bsu"/>
</dbReference>
<evidence type="ECO:0000256" key="1">
    <source>
        <dbReference type="ARBA" id="ARBA00005790"/>
    </source>
</evidence>
<evidence type="ECO:0000256" key="9">
    <source>
        <dbReference type="HAMAP-Rule" id="MF_00328"/>
    </source>
</evidence>
<dbReference type="Gene3D" id="3.30.63.10">
    <property type="entry name" value="Guanylate Kinase phosphate binding domain"/>
    <property type="match status" value="1"/>
</dbReference>
<feature type="binding site" evidence="9">
    <location>
        <begin position="38"/>
        <end position="45"/>
    </location>
    <ligand>
        <name>ATP</name>
        <dbReference type="ChEBI" id="CHEBI:30616"/>
    </ligand>
</feature>
<evidence type="ECO:0000313" key="11">
    <source>
        <dbReference type="EMBL" id="EES51649.1"/>
    </source>
</evidence>
<dbReference type="FunFam" id="3.30.63.10:FF:000002">
    <property type="entry name" value="Guanylate kinase 1"/>
    <property type="match status" value="1"/>
</dbReference>
<protein>
    <recommendedName>
        <fullName evidence="3 9">Guanylate kinase</fullName>
        <ecNumber evidence="2 9">2.7.4.8</ecNumber>
    </recommendedName>
    <alternativeName>
        <fullName evidence="8 9">GMP kinase</fullName>
    </alternativeName>
</protein>
<dbReference type="PANTHER" id="PTHR23117:SF13">
    <property type="entry name" value="GUANYLATE KINASE"/>
    <property type="match status" value="1"/>
</dbReference>
<dbReference type="EMBL" id="GG693887">
    <property type="protein sequence ID" value="EES51649.1"/>
    <property type="molecule type" value="Genomic_DNA"/>
</dbReference>
<dbReference type="GO" id="GO:0004385">
    <property type="term" value="F:GMP kinase activity"/>
    <property type="evidence" value="ECO:0007669"/>
    <property type="project" value="UniProtKB-UniRule"/>
</dbReference>
<dbReference type="Gene3D" id="3.40.50.300">
    <property type="entry name" value="P-loop containing nucleotide triphosphate hydrolases"/>
    <property type="match status" value="1"/>
</dbReference>
<dbReference type="GO" id="GO:0005524">
    <property type="term" value="F:ATP binding"/>
    <property type="evidence" value="ECO:0007669"/>
    <property type="project" value="UniProtKB-UniRule"/>
</dbReference>
<keyword evidence="7 9" id="KW-0067">ATP-binding</keyword>
<evidence type="ECO:0000256" key="6">
    <source>
        <dbReference type="ARBA" id="ARBA00022777"/>
    </source>
</evidence>
<evidence type="ECO:0000256" key="7">
    <source>
        <dbReference type="ARBA" id="ARBA00022840"/>
    </source>
</evidence>
<comment type="subcellular location">
    <subcellularLocation>
        <location evidence="9">Cytoplasm</location>
    </subcellularLocation>
</comment>
<keyword evidence="5 9" id="KW-0547">Nucleotide-binding</keyword>
<dbReference type="PROSITE" id="PS50052">
    <property type="entry name" value="GUANYLATE_KINASE_2"/>
    <property type="match status" value="1"/>
</dbReference>
<keyword evidence="6 9" id="KW-0418">Kinase</keyword>
<evidence type="ECO:0000256" key="3">
    <source>
        <dbReference type="ARBA" id="ARBA00016296"/>
    </source>
</evidence>
<name>C6I0J4_9BACT</name>
<sequence>MKESNPEPRSRLAPLIPDEGWYRLPPDLGQPLLYIVSAPSGAGKTSLCRRVSSLVSWITYSISYTTREPRPGEVDGVDYFFVSPQVFQEMQDRGDFLETAEVYGNRYGTARSQIEASFAKGKDVLVDIDIQGARTMRASNIPSISVYILPPSYDILRQRLSSRAQDSEATIRKRLERAKNEIVSYNEYDYLLINREFDRTAQDLLAIIRAEHYRKAGLLGFMEEVFLKEFSGNPQPHA</sequence>
<dbReference type="InterPro" id="IPR020590">
    <property type="entry name" value="Guanylate_kinase_CS"/>
</dbReference>
<evidence type="ECO:0000256" key="5">
    <source>
        <dbReference type="ARBA" id="ARBA00022741"/>
    </source>
</evidence>
<reference evidence="11 12" key="1">
    <citation type="journal article" date="2009" name="Appl. Environ. Microbiol.">
        <title>Community genomic and proteomic analyses of chemoautotrophic iron-oxidizing "Leptospirillum rubarum" (Group II) and "Leptospirillum ferrodiazotrophum" (Group III) bacteria in acid mine drainage biofilms.</title>
        <authorList>
            <person name="Goltsman D.S."/>
            <person name="Denef V.J."/>
            <person name="Singer S.W."/>
            <person name="VerBerkmoes N.C."/>
            <person name="Lefsrud M."/>
            <person name="Mueller R.S."/>
            <person name="Dick G.J."/>
            <person name="Sun C.L."/>
            <person name="Wheeler K.E."/>
            <person name="Zemla A."/>
            <person name="Baker B.J."/>
            <person name="Hauser L."/>
            <person name="Land M."/>
            <person name="Shah M.B."/>
            <person name="Thelen M.P."/>
            <person name="Hettich R.L."/>
            <person name="Banfield J.F."/>
        </authorList>
    </citation>
    <scope>NUCLEOTIDE SEQUENCE [LARGE SCALE GENOMIC DNA]</scope>
</reference>
<dbReference type="PROSITE" id="PS00856">
    <property type="entry name" value="GUANYLATE_KINASE_1"/>
    <property type="match status" value="1"/>
</dbReference>
<keyword evidence="12" id="KW-1185">Reference proteome</keyword>
<evidence type="ECO:0000256" key="4">
    <source>
        <dbReference type="ARBA" id="ARBA00022679"/>
    </source>
</evidence>
<keyword evidence="4 9" id="KW-0808">Transferase</keyword>
<dbReference type="Pfam" id="PF00625">
    <property type="entry name" value="Guanylate_kin"/>
    <property type="match status" value="1"/>
</dbReference>
<accession>C6I0J4</accession>
<gene>
    <name evidence="9" type="primary">gmk</name>
    <name evidence="11" type="ORF">UBAL3_95680087</name>
</gene>
<dbReference type="NCBIfam" id="TIGR03263">
    <property type="entry name" value="guanyl_kin"/>
    <property type="match status" value="1"/>
</dbReference>
<comment type="function">
    <text evidence="9">Essential for recycling GMP and indirectly, cGMP.</text>
</comment>
<dbReference type="PANTHER" id="PTHR23117">
    <property type="entry name" value="GUANYLATE KINASE-RELATED"/>
    <property type="match status" value="1"/>
</dbReference>
<comment type="catalytic activity">
    <reaction evidence="9">
        <text>GMP + ATP = GDP + ADP</text>
        <dbReference type="Rhea" id="RHEA:20780"/>
        <dbReference type="ChEBI" id="CHEBI:30616"/>
        <dbReference type="ChEBI" id="CHEBI:58115"/>
        <dbReference type="ChEBI" id="CHEBI:58189"/>
        <dbReference type="ChEBI" id="CHEBI:456216"/>
        <dbReference type="EC" id="2.7.4.8"/>
    </reaction>
</comment>
<dbReference type="SMART" id="SM00072">
    <property type="entry name" value="GuKc"/>
    <property type="match status" value="1"/>
</dbReference>
<dbReference type="EC" id="2.7.4.8" evidence="2 9"/>
<dbReference type="GO" id="GO:0005829">
    <property type="term" value="C:cytosol"/>
    <property type="evidence" value="ECO:0007669"/>
    <property type="project" value="TreeGrafter"/>
</dbReference>